<reference evidence="11 12" key="1">
    <citation type="journal article" date="2024" name="Plant J.">
        <title>Genome sequences and population genomics reveal climatic adaptation and genomic divergence between two closely related sweetgum species.</title>
        <authorList>
            <person name="Xu W.Q."/>
            <person name="Ren C.Q."/>
            <person name="Zhang X.Y."/>
            <person name="Comes H.P."/>
            <person name="Liu X.H."/>
            <person name="Li Y.G."/>
            <person name="Kettle C.J."/>
            <person name="Jalonen R."/>
            <person name="Gaisberger H."/>
            <person name="Ma Y.Z."/>
            <person name="Qiu Y.X."/>
        </authorList>
    </citation>
    <scope>NUCLEOTIDE SEQUENCE [LARGE SCALE GENOMIC DNA]</scope>
    <source>
        <strain evidence="11">Hangzhou</strain>
    </source>
</reference>
<accession>A0AAP0WNL1</accession>
<dbReference type="PANTHER" id="PTHR27004:SF428">
    <property type="entry name" value="OS01G0160600 PROTEIN"/>
    <property type="match status" value="1"/>
</dbReference>
<evidence type="ECO:0000313" key="12">
    <source>
        <dbReference type="Proteomes" id="UP001415857"/>
    </source>
</evidence>
<dbReference type="GO" id="GO:0005886">
    <property type="term" value="C:plasma membrane"/>
    <property type="evidence" value="ECO:0007669"/>
    <property type="project" value="UniProtKB-SubCell"/>
</dbReference>
<evidence type="ECO:0000256" key="9">
    <source>
        <dbReference type="ARBA" id="ARBA00023170"/>
    </source>
</evidence>
<dbReference type="AlphaFoldDB" id="A0AAP0WNL1"/>
<dbReference type="EMBL" id="JBBPBK010000011">
    <property type="protein sequence ID" value="KAK9274957.1"/>
    <property type="molecule type" value="Genomic_DNA"/>
</dbReference>
<name>A0AAP0WNL1_LIQFO</name>
<dbReference type="Pfam" id="PF00560">
    <property type="entry name" value="LRR_1"/>
    <property type="match status" value="4"/>
</dbReference>
<dbReference type="Gene3D" id="3.80.10.10">
    <property type="entry name" value="Ribonuclease Inhibitor"/>
    <property type="match status" value="1"/>
</dbReference>
<dbReference type="Proteomes" id="UP001415857">
    <property type="component" value="Unassembled WGS sequence"/>
</dbReference>
<keyword evidence="6" id="KW-0677">Repeat</keyword>
<keyword evidence="5" id="KW-0812">Transmembrane</keyword>
<dbReference type="PANTHER" id="PTHR27004">
    <property type="entry name" value="RECEPTOR-LIKE PROTEIN 12 ISOFORM X1"/>
    <property type="match status" value="1"/>
</dbReference>
<evidence type="ECO:0000256" key="4">
    <source>
        <dbReference type="ARBA" id="ARBA00022614"/>
    </source>
</evidence>
<dbReference type="InterPro" id="IPR032675">
    <property type="entry name" value="LRR_dom_sf"/>
</dbReference>
<keyword evidence="12" id="KW-1185">Reference proteome</keyword>
<comment type="subcellular location">
    <subcellularLocation>
        <location evidence="1">Cell membrane</location>
        <topology evidence="1">Single-pass type I membrane protein</topology>
    </subcellularLocation>
</comment>
<evidence type="ECO:0000256" key="2">
    <source>
        <dbReference type="ARBA" id="ARBA00009592"/>
    </source>
</evidence>
<gene>
    <name evidence="11" type="ORF">L1049_022214</name>
</gene>
<dbReference type="InterPro" id="IPR001611">
    <property type="entry name" value="Leu-rich_rpt"/>
</dbReference>
<keyword evidence="3" id="KW-1003">Cell membrane</keyword>
<dbReference type="FunFam" id="3.80.10.10:FF:000111">
    <property type="entry name" value="LRR receptor-like serine/threonine-protein kinase ERECTA"/>
    <property type="match status" value="1"/>
</dbReference>
<evidence type="ECO:0000256" key="1">
    <source>
        <dbReference type="ARBA" id="ARBA00004251"/>
    </source>
</evidence>
<evidence type="ECO:0000256" key="6">
    <source>
        <dbReference type="ARBA" id="ARBA00022737"/>
    </source>
</evidence>
<evidence type="ECO:0000256" key="10">
    <source>
        <dbReference type="ARBA" id="ARBA00023180"/>
    </source>
</evidence>
<keyword evidence="8" id="KW-0472">Membrane</keyword>
<evidence type="ECO:0000313" key="11">
    <source>
        <dbReference type="EMBL" id="KAK9274957.1"/>
    </source>
</evidence>
<proteinExistence type="inferred from homology"/>
<sequence>MMNANGDKSGLKYMGDGYYQDFIMVILKGVEIAMERILTIFTTIDFSCNKFEGHIPKSIGKLCLLHELNFSHNDLTGHIPSSLENLIKLEALELSWNNISGKIPEQLASLTFLEVLNFSQNHFVGPIPRGKQFDTFQNDMYNGNMGLCGPPLSKK</sequence>
<evidence type="ECO:0000256" key="8">
    <source>
        <dbReference type="ARBA" id="ARBA00023136"/>
    </source>
</evidence>
<evidence type="ECO:0000256" key="7">
    <source>
        <dbReference type="ARBA" id="ARBA00022989"/>
    </source>
</evidence>
<keyword evidence="10" id="KW-0325">Glycoprotein</keyword>
<organism evidence="11 12">
    <name type="scientific">Liquidambar formosana</name>
    <name type="common">Formosan gum</name>
    <dbReference type="NCBI Taxonomy" id="63359"/>
    <lineage>
        <taxon>Eukaryota</taxon>
        <taxon>Viridiplantae</taxon>
        <taxon>Streptophyta</taxon>
        <taxon>Embryophyta</taxon>
        <taxon>Tracheophyta</taxon>
        <taxon>Spermatophyta</taxon>
        <taxon>Magnoliopsida</taxon>
        <taxon>eudicotyledons</taxon>
        <taxon>Gunneridae</taxon>
        <taxon>Pentapetalae</taxon>
        <taxon>Saxifragales</taxon>
        <taxon>Altingiaceae</taxon>
        <taxon>Liquidambar</taxon>
    </lineage>
</organism>
<comment type="caution">
    <text evidence="11">The sequence shown here is derived from an EMBL/GenBank/DDBJ whole genome shotgun (WGS) entry which is preliminary data.</text>
</comment>
<keyword evidence="4" id="KW-0433">Leucine-rich repeat</keyword>
<keyword evidence="7" id="KW-1133">Transmembrane helix</keyword>
<protein>
    <submittedName>
        <fullName evidence="11">Uncharacterized protein</fullName>
    </submittedName>
</protein>
<evidence type="ECO:0000256" key="3">
    <source>
        <dbReference type="ARBA" id="ARBA00022475"/>
    </source>
</evidence>
<keyword evidence="9" id="KW-0675">Receptor</keyword>
<evidence type="ECO:0000256" key="5">
    <source>
        <dbReference type="ARBA" id="ARBA00022692"/>
    </source>
</evidence>
<comment type="similarity">
    <text evidence="2">Belongs to the RLP family.</text>
</comment>
<dbReference type="SUPFAM" id="SSF52058">
    <property type="entry name" value="L domain-like"/>
    <property type="match status" value="1"/>
</dbReference>